<dbReference type="AlphaFoldDB" id="A0A4T0B3N2"/>
<name>A0A4T0B3N2_AURPU</name>
<evidence type="ECO:0000259" key="1">
    <source>
        <dbReference type="Pfam" id="PF12937"/>
    </source>
</evidence>
<dbReference type="Gene3D" id="3.80.10.10">
    <property type="entry name" value="Ribonuclease Inhibitor"/>
    <property type="match status" value="1"/>
</dbReference>
<dbReference type="Pfam" id="PF12937">
    <property type="entry name" value="F-box-like"/>
    <property type="match status" value="1"/>
</dbReference>
<dbReference type="InterPro" id="IPR036047">
    <property type="entry name" value="F-box-like_dom_sf"/>
</dbReference>
<dbReference type="Proteomes" id="UP000308724">
    <property type="component" value="Unassembled WGS sequence"/>
</dbReference>
<organism evidence="2 3">
    <name type="scientific">Aureobasidium pullulans</name>
    <name type="common">Black yeast</name>
    <name type="synonym">Pullularia pullulans</name>
    <dbReference type="NCBI Taxonomy" id="5580"/>
    <lineage>
        <taxon>Eukaryota</taxon>
        <taxon>Fungi</taxon>
        <taxon>Dikarya</taxon>
        <taxon>Ascomycota</taxon>
        <taxon>Pezizomycotina</taxon>
        <taxon>Dothideomycetes</taxon>
        <taxon>Dothideomycetidae</taxon>
        <taxon>Dothideales</taxon>
        <taxon>Saccotheciaceae</taxon>
        <taxon>Aureobasidium</taxon>
    </lineage>
</organism>
<dbReference type="Gene3D" id="1.20.1280.50">
    <property type="match status" value="1"/>
</dbReference>
<dbReference type="EMBL" id="QZBZ01000605">
    <property type="protein sequence ID" value="TIA28331.1"/>
    <property type="molecule type" value="Genomic_DNA"/>
</dbReference>
<dbReference type="InterPro" id="IPR001810">
    <property type="entry name" value="F-box_dom"/>
</dbReference>
<evidence type="ECO:0000313" key="2">
    <source>
        <dbReference type="EMBL" id="TIA28331.1"/>
    </source>
</evidence>
<dbReference type="SUPFAM" id="SSF81383">
    <property type="entry name" value="F-box domain"/>
    <property type="match status" value="1"/>
</dbReference>
<gene>
    <name evidence="2" type="ORF">D6C78_10797</name>
</gene>
<reference evidence="2 3" key="1">
    <citation type="submission" date="2018-10" db="EMBL/GenBank/DDBJ databases">
        <title>Fifty Aureobasidium pullulans genomes reveal a recombining polyextremotolerant generalist.</title>
        <authorList>
            <person name="Gostincar C."/>
            <person name="Turk M."/>
            <person name="Zajc J."/>
            <person name="Gunde-Cimerman N."/>
        </authorList>
    </citation>
    <scope>NUCLEOTIDE SEQUENCE [LARGE SCALE GENOMIC DNA]</scope>
    <source>
        <strain evidence="2 3">EXF-1645</strain>
    </source>
</reference>
<dbReference type="SUPFAM" id="SSF52047">
    <property type="entry name" value="RNI-like"/>
    <property type="match status" value="1"/>
</dbReference>
<proteinExistence type="predicted"/>
<evidence type="ECO:0000313" key="3">
    <source>
        <dbReference type="Proteomes" id="UP000308724"/>
    </source>
</evidence>
<dbReference type="InterPro" id="IPR032675">
    <property type="entry name" value="LRR_dom_sf"/>
</dbReference>
<sequence length="503" mass="56395">MATSQLGRLPSELQLMVMSYLEDTQTLYCMARVSTVWSKYAIDQLWKHPLQSALDVLVTLRLKSRRQFLAIKVRSLSLQYPKFGFETLKFSSLKSLSFCQGAGLRHVDHTPSIQPSLRSLTYHGEQTFAADSMNLVRQRCPNLRSLRVFDSSPFDSGLFIDLLRTRHHLETLSLGYGIDRRLVNEVLACLAGPLSQKLKELTFLCPLEDRSLPSNKSELLSIFCNLDTLHDLELGHHISAEQVSSYLHQHPGSIPFSNVHTLSLQGQAQAAVMLLLSRTITSLSLGVQHPDENFYTAVSSMLQLLSLDITFPPNETVAQGGLERLRTLLNLRRLDMSKSETADILGDMLQLPWMTDELFDEFFASFPLLNQLYLDWDLGSQLSEAAIDALARHCPSLRRAMLMWQHDLKTWHKLNKPLIPKLEFLGLGRICEFTGSSYRHALKQAKQPAVMIRALLPVMDGFTVFSSSLSGAALSNTLMPGSVIRETGGLHVVLVSSQDDSDA</sequence>
<feature type="domain" description="F-box" evidence="1">
    <location>
        <begin position="7"/>
        <end position="51"/>
    </location>
</feature>
<accession>A0A4T0B3N2</accession>
<protein>
    <recommendedName>
        <fullName evidence="1">F-box domain-containing protein</fullName>
    </recommendedName>
</protein>
<comment type="caution">
    <text evidence="2">The sequence shown here is derived from an EMBL/GenBank/DDBJ whole genome shotgun (WGS) entry which is preliminary data.</text>
</comment>